<dbReference type="EMBL" id="OFSN01000001">
    <property type="protein sequence ID" value="SOY41767.1"/>
    <property type="molecule type" value="Genomic_DNA"/>
</dbReference>
<reference evidence="1 2" key="1">
    <citation type="submission" date="2018-01" db="EMBL/GenBank/DDBJ databases">
        <authorList>
            <person name="Clerissi C."/>
        </authorList>
    </citation>
    <scope>NUCLEOTIDE SEQUENCE [LARGE SCALE GENOMIC DNA]</scope>
    <source>
        <strain evidence="1">Cupriavidus taiwanensis LMG 19430</strain>
    </source>
</reference>
<name>A0A975WSD2_9BURK</name>
<protein>
    <submittedName>
        <fullName evidence="1">Uncharacterized protein</fullName>
    </submittedName>
</protein>
<proteinExistence type="predicted"/>
<organism evidence="1 2">
    <name type="scientific">Cupriavidus taiwanensis</name>
    <dbReference type="NCBI Taxonomy" id="164546"/>
    <lineage>
        <taxon>Bacteria</taxon>
        <taxon>Pseudomonadati</taxon>
        <taxon>Pseudomonadota</taxon>
        <taxon>Betaproteobacteria</taxon>
        <taxon>Burkholderiales</taxon>
        <taxon>Burkholderiaceae</taxon>
        <taxon>Cupriavidus</taxon>
    </lineage>
</organism>
<gene>
    <name evidence="1" type="ORF">CBM2586_A11320</name>
</gene>
<evidence type="ECO:0000313" key="1">
    <source>
        <dbReference type="EMBL" id="SOY41767.1"/>
    </source>
</evidence>
<accession>A0A975WSD2</accession>
<dbReference type="Proteomes" id="UP000257016">
    <property type="component" value="Unassembled WGS sequence"/>
</dbReference>
<sequence>MCLPGIARRRQGPAARMGSQRIAMIEETHLPKFLNLVTHSSKAWPTR</sequence>
<dbReference type="AlphaFoldDB" id="A0A975WSD2"/>
<evidence type="ECO:0000313" key="2">
    <source>
        <dbReference type="Proteomes" id="UP000257016"/>
    </source>
</evidence>
<comment type="caution">
    <text evidence="1">The sequence shown here is derived from an EMBL/GenBank/DDBJ whole genome shotgun (WGS) entry which is preliminary data.</text>
</comment>